<feature type="domain" description="Aldehyde dehydrogenase" evidence="6">
    <location>
        <begin position="32"/>
        <end position="440"/>
    </location>
</feature>
<evidence type="ECO:0000313" key="8">
    <source>
        <dbReference type="Proteomes" id="UP001500957"/>
    </source>
</evidence>
<keyword evidence="8" id="KW-1185">Reference proteome</keyword>
<evidence type="ECO:0000256" key="1">
    <source>
        <dbReference type="ARBA" id="ARBA00009986"/>
    </source>
</evidence>
<dbReference type="PANTHER" id="PTHR43570:SF16">
    <property type="entry name" value="ALDEHYDE DEHYDROGENASE TYPE III, ISOFORM Q"/>
    <property type="match status" value="1"/>
</dbReference>
<dbReference type="SUPFAM" id="SSF53720">
    <property type="entry name" value="ALDH-like"/>
    <property type="match status" value="1"/>
</dbReference>
<dbReference type="InterPro" id="IPR029510">
    <property type="entry name" value="Ald_DH_CS_GLU"/>
</dbReference>
<keyword evidence="2 3" id="KW-0560">Oxidoreductase</keyword>
<evidence type="ECO:0000256" key="4">
    <source>
        <dbReference type="PROSITE-ProRule" id="PRU10007"/>
    </source>
</evidence>
<reference evidence="7 8" key="1">
    <citation type="journal article" date="2019" name="Int. J. Syst. Evol. Microbiol.">
        <title>The Global Catalogue of Microorganisms (GCM) 10K type strain sequencing project: providing services to taxonomists for standard genome sequencing and annotation.</title>
        <authorList>
            <consortium name="The Broad Institute Genomics Platform"/>
            <consortium name="The Broad Institute Genome Sequencing Center for Infectious Disease"/>
            <person name="Wu L."/>
            <person name="Ma J."/>
        </authorList>
    </citation>
    <scope>NUCLEOTIDE SEQUENCE [LARGE SCALE GENOMIC DNA]</scope>
    <source>
        <strain evidence="7 8">JCM 10671</strain>
    </source>
</reference>
<dbReference type="InterPro" id="IPR016162">
    <property type="entry name" value="Ald_DH_N"/>
</dbReference>
<dbReference type="PROSITE" id="PS00687">
    <property type="entry name" value="ALDEHYDE_DEHYDR_GLU"/>
    <property type="match status" value="1"/>
</dbReference>
<protein>
    <recommendedName>
        <fullName evidence="3">Aldehyde dehydrogenase</fullName>
    </recommendedName>
</protein>
<dbReference type="InterPro" id="IPR012394">
    <property type="entry name" value="Aldehyde_DH_NAD(P)"/>
</dbReference>
<dbReference type="InterPro" id="IPR016161">
    <property type="entry name" value="Ald_DH/histidinol_DH"/>
</dbReference>
<comment type="similarity">
    <text evidence="1 3 5">Belongs to the aldehyde dehydrogenase family.</text>
</comment>
<dbReference type="CDD" id="cd07087">
    <property type="entry name" value="ALDH_F3-13-14_CALDH-like"/>
    <property type="match status" value="1"/>
</dbReference>
<dbReference type="InterPro" id="IPR016163">
    <property type="entry name" value="Ald_DH_C"/>
</dbReference>
<dbReference type="Gene3D" id="3.40.309.10">
    <property type="entry name" value="Aldehyde Dehydrogenase, Chain A, domain 2"/>
    <property type="match status" value="1"/>
</dbReference>
<dbReference type="InterPro" id="IPR016160">
    <property type="entry name" value="Ald_DH_CS_CYS"/>
</dbReference>
<dbReference type="Proteomes" id="UP001500957">
    <property type="component" value="Unassembled WGS sequence"/>
</dbReference>
<dbReference type="PROSITE" id="PS00070">
    <property type="entry name" value="ALDEHYDE_DEHYDR_CYS"/>
    <property type="match status" value="1"/>
</dbReference>
<dbReference type="PIRSF" id="PIRSF036492">
    <property type="entry name" value="ALDH"/>
    <property type="match status" value="1"/>
</dbReference>
<gene>
    <name evidence="7" type="ORF">GCM10009547_38530</name>
</gene>
<dbReference type="Gene3D" id="3.40.605.10">
    <property type="entry name" value="Aldehyde Dehydrogenase, Chain A, domain 1"/>
    <property type="match status" value="1"/>
</dbReference>
<dbReference type="RefSeq" id="WP_344607772.1">
    <property type="nucleotide sequence ID" value="NZ_BAAAHE010000039.1"/>
</dbReference>
<organism evidence="7 8">
    <name type="scientific">Sporichthya brevicatena</name>
    <dbReference type="NCBI Taxonomy" id="171442"/>
    <lineage>
        <taxon>Bacteria</taxon>
        <taxon>Bacillati</taxon>
        <taxon>Actinomycetota</taxon>
        <taxon>Actinomycetes</taxon>
        <taxon>Sporichthyales</taxon>
        <taxon>Sporichthyaceae</taxon>
        <taxon>Sporichthya</taxon>
    </lineage>
</organism>
<sequence length="469" mass="50880">MTSVADRSTESTTTDPGAQLAADTVLRLRAVHRTGRTLPLEWRKRQLEGIIRLVTERESELAEALASDLGRTPHETWFGDIASTVGEAEYALKHLKKWMKPTRTGVPLALMPGKASYRYEPLGTVLVIGPWNYPFYLTLGPLIGAVAAGNCCVVKPSEHAPAASAVLARLIPEYLDSEAIAVLEGDAAITQQLIDQKMDLVFFTGGTEIGRKIAEACAPHLTPVVLELGGKSPVIVTKNADLGVAARRIAFGKLLNSGQTCVAPDYLLVEKSVREEFAAELKKAMSDMRAGAPEKQRVVNERQFQRLTGLLKGLKPETGGNADETSIAIEPTVVVNPDRTAPVMQGEIFGPILPIIDVDSLDHAIAIINEGEKPLAAYIFSKSKSEIERLFSEVPCGGAVANHIAMHVLAPQLPFGGVGYSGMGAYHGKWGYEAFSHRKATLKMPTKPDLKLMYPPYSERDQKILRKLA</sequence>
<evidence type="ECO:0000256" key="5">
    <source>
        <dbReference type="RuleBase" id="RU003345"/>
    </source>
</evidence>
<dbReference type="EMBL" id="BAAAHE010000039">
    <property type="protein sequence ID" value="GAA0630953.1"/>
    <property type="molecule type" value="Genomic_DNA"/>
</dbReference>
<feature type="active site" evidence="4">
    <location>
        <position position="227"/>
    </location>
</feature>
<evidence type="ECO:0000313" key="7">
    <source>
        <dbReference type="EMBL" id="GAA0630953.1"/>
    </source>
</evidence>
<dbReference type="Pfam" id="PF00171">
    <property type="entry name" value="Aldedh"/>
    <property type="match status" value="1"/>
</dbReference>
<name>A0ABN1H843_9ACTN</name>
<proteinExistence type="inferred from homology"/>
<accession>A0ABN1H843</accession>
<evidence type="ECO:0000256" key="2">
    <source>
        <dbReference type="ARBA" id="ARBA00023002"/>
    </source>
</evidence>
<evidence type="ECO:0000259" key="6">
    <source>
        <dbReference type="Pfam" id="PF00171"/>
    </source>
</evidence>
<comment type="caution">
    <text evidence="7">The sequence shown here is derived from an EMBL/GenBank/DDBJ whole genome shotgun (WGS) entry which is preliminary data.</text>
</comment>
<dbReference type="PANTHER" id="PTHR43570">
    <property type="entry name" value="ALDEHYDE DEHYDROGENASE"/>
    <property type="match status" value="1"/>
</dbReference>
<evidence type="ECO:0000256" key="3">
    <source>
        <dbReference type="PIRNR" id="PIRNR036492"/>
    </source>
</evidence>
<dbReference type="InterPro" id="IPR015590">
    <property type="entry name" value="Aldehyde_DH_dom"/>
</dbReference>